<comment type="caution">
    <text evidence="1">The sequence shown here is derived from an EMBL/GenBank/DDBJ whole genome shotgun (WGS) entry which is preliminary data.</text>
</comment>
<reference evidence="1 2" key="2">
    <citation type="journal article" date="2017" name="Front. Plant Sci.">
        <title>Gene Classification and Mining of Molecular Markers Useful in Red Clover (Trifolium pratense) Breeding.</title>
        <authorList>
            <person name="Istvanek J."/>
            <person name="Dluhosova J."/>
            <person name="Dluhos P."/>
            <person name="Patkova L."/>
            <person name="Nedelnik J."/>
            <person name="Repkova J."/>
        </authorList>
    </citation>
    <scope>NUCLEOTIDE SEQUENCE [LARGE SCALE GENOMIC DNA]</scope>
    <source>
        <strain evidence="2">cv. Tatra</strain>
        <tissue evidence="1">Young leaves</tissue>
    </source>
</reference>
<sequence>MHSRMTEMPVTPCQEMAETRLTPCACGWRNCQSCHAREMAELEVMPH</sequence>
<evidence type="ECO:0000313" key="1">
    <source>
        <dbReference type="EMBL" id="PNX58877.1"/>
    </source>
</evidence>
<evidence type="ECO:0000313" key="2">
    <source>
        <dbReference type="Proteomes" id="UP000236291"/>
    </source>
</evidence>
<name>A0A2K3JXV8_TRIPR</name>
<proteinExistence type="predicted"/>
<dbReference type="EMBL" id="ASHM01079515">
    <property type="protein sequence ID" value="PNX58877.1"/>
    <property type="molecule type" value="Genomic_DNA"/>
</dbReference>
<reference evidence="1 2" key="1">
    <citation type="journal article" date="2014" name="Am. J. Bot.">
        <title>Genome assembly and annotation for red clover (Trifolium pratense; Fabaceae).</title>
        <authorList>
            <person name="Istvanek J."/>
            <person name="Jaros M."/>
            <person name="Krenek A."/>
            <person name="Repkova J."/>
        </authorList>
    </citation>
    <scope>NUCLEOTIDE SEQUENCE [LARGE SCALE GENOMIC DNA]</scope>
    <source>
        <strain evidence="2">cv. Tatra</strain>
        <tissue evidence="1">Young leaves</tissue>
    </source>
</reference>
<protein>
    <submittedName>
        <fullName evidence="1">Uncharacterized protein</fullName>
    </submittedName>
</protein>
<organism evidence="1 2">
    <name type="scientific">Trifolium pratense</name>
    <name type="common">Red clover</name>
    <dbReference type="NCBI Taxonomy" id="57577"/>
    <lineage>
        <taxon>Eukaryota</taxon>
        <taxon>Viridiplantae</taxon>
        <taxon>Streptophyta</taxon>
        <taxon>Embryophyta</taxon>
        <taxon>Tracheophyta</taxon>
        <taxon>Spermatophyta</taxon>
        <taxon>Magnoliopsida</taxon>
        <taxon>eudicotyledons</taxon>
        <taxon>Gunneridae</taxon>
        <taxon>Pentapetalae</taxon>
        <taxon>rosids</taxon>
        <taxon>fabids</taxon>
        <taxon>Fabales</taxon>
        <taxon>Fabaceae</taxon>
        <taxon>Papilionoideae</taxon>
        <taxon>50 kb inversion clade</taxon>
        <taxon>NPAAA clade</taxon>
        <taxon>Hologalegina</taxon>
        <taxon>IRL clade</taxon>
        <taxon>Trifolieae</taxon>
        <taxon>Trifolium</taxon>
    </lineage>
</organism>
<gene>
    <name evidence="1" type="ORF">L195_g051135</name>
</gene>
<dbReference type="Proteomes" id="UP000236291">
    <property type="component" value="Unassembled WGS sequence"/>
</dbReference>
<accession>A0A2K3JXV8</accession>
<dbReference type="AlphaFoldDB" id="A0A2K3JXV8"/>